<comment type="function">
    <text evidence="9">Part of the binding-protein-dependent transport system for D-xylose. Probably responsible for the translocation of the substrate across the membrane.</text>
</comment>
<dbReference type="STRING" id="67365.GCA_001704635_00570"/>
<keyword evidence="7 12" id="KW-1133">Transmembrane helix</keyword>
<keyword evidence="5" id="KW-0762">Sugar transport</keyword>
<feature type="region of interest" description="Disordered" evidence="11">
    <location>
        <begin position="1"/>
        <end position="20"/>
    </location>
</feature>
<protein>
    <recommendedName>
        <fullName evidence="10">Xylose transport system permease protein XylH</fullName>
    </recommendedName>
</protein>
<evidence type="ECO:0000256" key="8">
    <source>
        <dbReference type="ARBA" id="ARBA00023136"/>
    </source>
</evidence>
<feature type="compositionally biased region" description="Low complexity" evidence="11">
    <location>
        <begin position="10"/>
        <end position="20"/>
    </location>
</feature>
<evidence type="ECO:0000256" key="5">
    <source>
        <dbReference type="ARBA" id="ARBA00022597"/>
    </source>
</evidence>
<dbReference type="Pfam" id="PF02653">
    <property type="entry name" value="BPD_transp_2"/>
    <property type="match status" value="1"/>
</dbReference>
<proteinExistence type="predicted"/>
<feature type="transmembrane region" description="Helical" evidence="12">
    <location>
        <begin position="84"/>
        <end position="106"/>
    </location>
</feature>
<evidence type="ECO:0000256" key="2">
    <source>
        <dbReference type="ARBA" id="ARBA00022448"/>
    </source>
</evidence>
<evidence type="ECO:0000256" key="7">
    <source>
        <dbReference type="ARBA" id="ARBA00022989"/>
    </source>
</evidence>
<feature type="transmembrane region" description="Helical" evidence="12">
    <location>
        <begin position="375"/>
        <end position="394"/>
    </location>
</feature>
<gene>
    <name evidence="13" type="ORF">SPAR_03446</name>
</gene>
<dbReference type="PANTHER" id="PTHR32196:SF32">
    <property type="entry name" value="XYLOSE TRANSPORT SYSTEM PERMEASE PROTEIN XYLH"/>
    <property type="match status" value="1"/>
</dbReference>
<sequence>MTTEIDKTNGDGPPDAAPVAGDAITAVDPRLLVRQEGFRGYVQEFGRKLRSGELGALPVIVGIAVIWAVYQIKDDAFLSPKNLSDLSILIVGTGLISVGIVFVLLLGEIDLSVGSVSGLAAATMAVLNSRHGMPEGLAVLIALAVGAALGALHGFFFAKIGVPAFVVTLAGLLAWNGLMLQVLGTTGTIELDDDGFVQTLTGHYFSQLIAAYGAATIAVAAFFLTQFLGARRRKAAGIPSRPLSEILVRTAVLAVIAYAAAWRLNDYLGLPLALVIFVVVLIALDFVVRRTSYGRKVIALGGSVEAARRAGINVVAVRISVFALSGLMAAFGGIMIASRIGSASQQAGTGNLLMEAIAAAVIGGTSLFGGRGSVWSALLGMLVIGSIASGMSLLGVANSVQYMITGGVLLAAVVIDSVSRRTQRSAGRG</sequence>
<keyword evidence="4" id="KW-0997">Cell inner membrane</keyword>
<feature type="transmembrane region" description="Helical" evidence="12">
    <location>
        <begin position="113"/>
        <end position="131"/>
    </location>
</feature>
<evidence type="ECO:0000256" key="3">
    <source>
        <dbReference type="ARBA" id="ARBA00022475"/>
    </source>
</evidence>
<comment type="subcellular location">
    <subcellularLocation>
        <location evidence="1">Cell membrane</location>
        <topology evidence="1">Multi-pass membrane protein</topology>
    </subcellularLocation>
</comment>
<keyword evidence="6 12" id="KW-0812">Transmembrane</keyword>
<feature type="transmembrane region" description="Helical" evidence="12">
    <location>
        <begin position="137"/>
        <end position="157"/>
    </location>
</feature>
<evidence type="ECO:0000256" key="11">
    <source>
        <dbReference type="SAM" id="MobiDB-lite"/>
    </source>
</evidence>
<dbReference type="CDD" id="cd06579">
    <property type="entry name" value="TM_PBP1_transp_AraH_like"/>
    <property type="match status" value="1"/>
</dbReference>
<dbReference type="InterPro" id="IPR001851">
    <property type="entry name" value="ABC_transp_permease"/>
</dbReference>
<dbReference type="RefSeq" id="WP_065965531.1">
    <property type="nucleotide sequence ID" value="NZ_ASQP01000055.1"/>
</dbReference>
<evidence type="ECO:0000256" key="1">
    <source>
        <dbReference type="ARBA" id="ARBA00004651"/>
    </source>
</evidence>
<keyword evidence="2" id="KW-0813">Transport</keyword>
<dbReference type="GO" id="GO:0022857">
    <property type="term" value="F:transmembrane transporter activity"/>
    <property type="evidence" value="ECO:0007669"/>
    <property type="project" value="InterPro"/>
</dbReference>
<evidence type="ECO:0000256" key="10">
    <source>
        <dbReference type="ARBA" id="ARBA00035686"/>
    </source>
</evidence>
<dbReference type="AlphaFoldDB" id="A0A1R1SRL7"/>
<keyword evidence="14" id="KW-1185">Reference proteome</keyword>
<organism evidence="13 14">
    <name type="scientific">Streptomyces sparsogenes DSM 40356</name>
    <dbReference type="NCBI Taxonomy" id="1331668"/>
    <lineage>
        <taxon>Bacteria</taxon>
        <taxon>Bacillati</taxon>
        <taxon>Actinomycetota</taxon>
        <taxon>Actinomycetes</taxon>
        <taxon>Kitasatosporales</taxon>
        <taxon>Streptomycetaceae</taxon>
        <taxon>Streptomyces</taxon>
    </lineage>
</organism>
<feature type="transmembrane region" description="Helical" evidence="12">
    <location>
        <begin position="270"/>
        <end position="288"/>
    </location>
</feature>
<dbReference type="GO" id="GO:0005886">
    <property type="term" value="C:plasma membrane"/>
    <property type="evidence" value="ECO:0007669"/>
    <property type="project" value="UniProtKB-SubCell"/>
</dbReference>
<feature type="transmembrane region" description="Helical" evidence="12">
    <location>
        <begin position="315"/>
        <end position="337"/>
    </location>
</feature>
<evidence type="ECO:0000313" key="13">
    <source>
        <dbReference type="EMBL" id="OMI40938.1"/>
    </source>
</evidence>
<name>A0A1R1SRL7_9ACTN</name>
<dbReference type="EMBL" id="ASQP01000055">
    <property type="protein sequence ID" value="OMI40938.1"/>
    <property type="molecule type" value="Genomic_DNA"/>
</dbReference>
<evidence type="ECO:0000256" key="4">
    <source>
        <dbReference type="ARBA" id="ARBA00022519"/>
    </source>
</evidence>
<dbReference type="PANTHER" id="PTHR32196">
    <property type="entry name" value="ABC TRANSPORTER PERMEASE PROTEIN YPHD-RELATED-RELATED"/>
    <property type="match status" value="1"/>
</dbReference>
<keyword evidence="3" id="KW-1003">Cell membrane</keyword>
<feature type="transmembrane region" description="Helical" evidence="12">
    <location>
        <begin position="164"/>
        <end position="184"/>
    </location>
</feature>
<feature type="transmembrane region" description="Helical" evidence="12">
    <location>
        <begin position="349"/>
        <end position="368"/>
    </location>
</feature>
<dbReference type="GeneID" id="96745758"/>
<keyword evidence="8 12" id="KW-0472">Membrane</keyword>
<feature type="transmembrane region" description="Helical" evidence="12">
    <location>
        <begin position="54"/>
        <end position="72"/>
    </location>
</feature>
<comment type="caution">
    <text evidence="13">The sequence shown here is derived from an EMBL/GenBank/DDBJ whole genome shotgun (WGS) entry which is preliminary data.</text>
</comment>
<evidence type="ECO:0000256" key="12">
    <source>
        <dbReference type="SAM" id="Phobius"/>
    </source>
</evidence>
<accession>A0A1R1SRL7</accession>
<feature type="transmembrane region" description="Helical" evidence="12">
    <location>
        <begin position="246"/>
        <end position="264"/>
    </location>
</feature>
<feature type="transmembrane region" description="Helical" evidence="12">
    <location>
        <begin position="204"/>
        <end position="225"/>
    </location>
</feature>
<evidence type="ECO:0000313" key="14">
    <source>
        <dbReference type="Proteomes" id="UP000186168"/>
    </source>
</evidence>
<evidence type="ECO:0000256" key="6">
    <source>
        <dbReference type="ARBA" id="ARBA00022692"/>
    </source>
</evidence>
<feature type="transmembrane region" description="Helical" evidence="12">
    <location>
        <begin position="400"/>
        <end position="418"/>
    </location>
</feature>
<reference evidence="13 14" key="1">
    <citation type="submission" date="2013-05" db="EMBL/GenBank/DDBJ databases">
        <title>Genome sequence of Streptomyces sparsogenes DSM 40356.</title>
        <authorList>
            <person name="Coyne S."/>
            <person name="Seebeck F.P."/>
        </authorList>
    </citation>
    <scope>NUCLEOTIDE SEQUENCE [LARGE SCALE GENOMIC DNA]</scope>
    <source>
        <strain evidence="13 14">DSM 40356</strain>
    </source>
</reference>
<dbReference type="Proteomes" id="UP000186168">
    <property type="component" value="Unassembled WGS sequence"/>
</dbReference>
<evidence type="ECO:0000256" key="9">
    <source>
        <dbReference type="ARBA" id="ARBA00035611"/>
    </source>
</evidence>